<proteinExistence type="inferred from homology"/>
<feature type="region of interest" description="Disordered" evidence="6">
    <location>
        <begin position="381"/>
        <end position="406"/>
    </location>
</feature>
<comment type="similarity">
    <text evidence="2">Belongs to the CorA metal ion transporter (MIT) (TC 1.A.35) family.</text>
</comment>
<name>A0A9W9EM36_9EURO</name>
<sequence length="926" mass="103469">MDPPLTPTPGMGASRPPRSSQSSASNPRKHPQQNDSPPSADNKAGTGLTGSRDQGPSLAAAPETAPTNETRSAPPAPDSAGKPSKTSKRKKNRNRKRRARHQSFLTPGPEESHDTPRSPPATGGGARDSMGGDRPASRENPPFIKFRRSLSNTSLESDALLDHRDQPMMRPRRDSRAASSFRPSSLLSSAFRAGDQRFRNTPGGGRVQQHQEGDSDGSEANDRTPLIRPSSGHTSSFARYGTDARASPFSSRPRRASVQTTSSRCSPRGNHSPTQTPDAERDYDVNNPPSIPGSPKLGPDMNYDDAVMTGAEFDFSLAQSVENRRESLTRLNETLIDIDGGAPLQHSAPSSPQSPQLSSHEFRRRRTVALPVEEDVCFPTEEISELGDEGPRAPRDETGERRRRRHRQWPDLSVLEEWSREEKEDRNGDLRVKKISEPMFIEGRLRPQYQLWRREEDDAPYRFTYFNEEFQSTIHAQTISELVQPGGNFRDLFIPDPPELEDSSDDEDIDCDQSATDNTAAAHWGHFPNGGRGPGLHPENPHAAGNPNSNNVKNHHDLTPQTASGGLENPRLSVISEGLSGSHREISPSHSNLPSKPKRYGPRPTFWLDVLSPTDAEMRVIAKAFGIHALTAEDIMMQEAREKVELFRSYYFVNYRTFEQDTNNENYLEPVNMYVVVFREGVLSFHFSQTPHPANVRRRIRQLMDYLILSSDWISYALIDDITDVFGPLIQAIEDEVDEIDEMIMQMHSSSKEASSNDNVLPSFAPGEMLRRTGECRKKVMGLYRLLSNKADVVKGFAKRCNEQWEVAPKSEIGLYLGDIQDHIMTMTGNLAHYETILSRAHSNYLAQINILMNERQEQTADVLGKLTVLGTIVLPMNIICGMWGMNVKVPGQDIENLSWFWSITAGLFVFAFVSFVIAKRVYKIV</sequence>
<dbReference type="FunFam" id="1.20.58.340:FF:000014">
    <property type="entry name" value="CorA family metal ion transporter"/>
    <property type="match status" value="1"/>
</dbReference>
<dbReference type="Pfam" id="PF01544">
    <property type="entry name" value="CorA"/>
    <property type="match status" value="1"/>
</dbReference>
<keyword evidence="9" id="KW-1185">Reference proteome</keyword>
<dbReference type="SUPFAM" id="SSF143865">
    <property type="entry name" value="CorA soluble domain-like"/>
    <property type="match status" value="1"/>
</dbReference>
<feature type="compositionally biased region" description="Basic residues" evidence="6">
    <location>
        <begin position="85"/>
        <end position="101"/>
    </location>
</feature>
<comment type="subcellular location">
    <subcellularLocation>
        <location evidence="1">Membrane</location>
        <topology evidence="1">Multi-pass membrane protein</topology>
    </subcellularLocation>
</comment>
<evidence type="ECO:0000256" key="2">
    <source>
        <dbReference type="ARBA" id="ARBA00009765"/>
    </source>
</evidence>
<gene>
    <name evidence="8" type="ORF">NUU61_008809</name>
</gene>
<evidence type="ECO:0008006" key="10">
    <source>
        <dbReference type="Google" id="ProtNLM"/>
    </source>
</evidence>
<dbReference type="Gene3D" id="1.20.58.340">
    <property type="entry name" value="Magnesium transport protein CorA, transmembrane region"/>
    <property type="match status" value="2"/>
</dbReference>
<dbReference type="InterPro" id="IPR045861">
    <property type="entry name" value="CorA_cytoplasmic_dom"/>
</dbReference>
<feature type="compositionally biased region" description="Basic and acidic residues" evidence="6">
    <location>
        <begin position="389"/>
        <end position="400"/>
    </location>
</feature>
<reference evidence="8" key="2">
    <citation type="journal article" date="2023" name="IMA Fungus">
        <title>Comparative genomic study of the Penicillium genus elucidates a diverse pangenome and 15 lateral gene transfer events.</title>
        <authorList>
            <person name="Petersen C."/>
            <person name="Sorensen T."/>
            <person name="Nielsen M.R."/>
            <person name="Sondergaard T.E."/>
            <person name="Sorensen J.L."/>
            <person name="Fitzpatrick D.A."/>
            <person name="Frisvad J.C."/>
            <person name="Nielsen K.L."/>
        </authorList>
    </citation>
    <scope>NUCLEOTIDE SEQUENCE</scope>
    <source>
        <strain evidence="8">IBT 34128</strain>
    </source>
</reference>
<dbReference type="GO" id="GO:0015095">
    <property type="term" value="F:magnesium ion transmembrane transporter activity"/>
    <property type="evidence" value="ECO:0007669"/>
    <property type="project" value="InterPro"/>
</dbReference>
<feature type="compositionally biased region" description="Basic and acidic residues" evidence="6">
    <location>
        <begin position="160"/>
        <end position="176"/>
    </location>
</feature>
<dbReference type="InterPro" id="IPR045863">
    <property type="entry name" value="CorA_TM1_TM2"/>
</dbReference>
<comment type="caution">
    <text evidence="8">The sequence shown here is derived from an EMBL/GenBank/DDBJ whole genome shotgun (WGS) entry which is preliminary data.</text>
</comment>
<dbReference type="GeneID" id="81398503"/>
<dbReference type="RefSeq" id="XP_056507627.1">
    <property type="nucleotide sequence ID" value="XM_056659334.1"/>
</dbReference>
<dbReference type="EMBL" id="JAPMSZ010000011">
    <property type="protein sequence ID" value="KAJ5084230.1"/>
    <property type="molecule type" value="Genomic_DNA"/>
</dbReference>
<feature type="compositionally biased region" description="Low complexity" evidence="6">
    <location>
        <begin position="342"/>
        <end position="359"/>
    </location>
</feature>
<feature type="compositionally biased region" description="Acidic residues" evidence="6">
    <location>
        <begin position="498"/>
        <end position="511"/>
    </location>
</feature>
<dbReference type="GO" id="GO:0000329">
    <property type="term" value="C:fungal-type vacuole membrane"/>
    <property type="evidence" value="ECO:0007669"/>
    <property type="project" value="TreeGrafter"/>
</dbReference>
<keyword evidence="4 7" id="KW-1133">Transmembrane helix</keyword>
<keyword evidence="5 7" id="KW-0472">Membrane</keyword>
<keyword evidence="3 7" id="KW-0812">Transmembrane</keyword>
<feature type="compositionally biased region" description="Polar residues" evidence="6">
    <location>
        <begin position="258"/>
        <end position="277"/>
    </location>
</feature>
<dbReference type="PANTHER" id="PTHR21535:SF51">
    <property type="entry name" value="MANGANESE RESISTANCE PROTEIN MNR2"/>
    <property type="match status" value="1"/>
</dbReference>
<dbReference type="AlphaFoldDB" id="A0A9W9EM36"/>
<feature type="compositionally biased region" description="Low complexity" evidence="6">
    <location>
        <begin position="59"/>
        <end position="70"/>
    </location>
</feature>
<feature type="region of interest" description="Disordered" evidence="6">
    <location>
        <begin position="487"/>
        <end position="569"/>
    </location>
</feature>
<accession>A0A9W9EM36</accession>
<dbReference type="Proteomes" id="UP001141434">
    <property type="component" value="Unassembled WGS sequence"/>
</dbReference>
<protein>
    <recommendedName>
        <fullName evidence="10">CorA family metal ion transporter</fullName>
    </recommendedName>
</protein>
<evidence type="ECO:0000256" key="5">
    <source>
        <dbReference type="ARBA" id="ARBA00023136"/>
    </source>
</evidence>
<evidence type="ECO:0000256" key="7">
    <source>
        <dbReference type="SAM" id="Phobius"/>
    </source>
</evidence>
<feature type="region of interest" description="Disordered" evidence="6">
    <location>
        <begin position="1"/>
        <end position="302"/>
    </location>
</feature>
<evidence type="ECO:0000313" key="9">
    <source>
        <dbReference type="Proteomes" id="UP001141434"/>
    </source>
</evidence>
<dbReference type="InterPro" id="IPR002523">
    <property type="entry name" value="MgTranspt_CorA/ZnTranspt_ZntB"/>
</dbReference>
<evidence type="ECO:0000256" key="3">
    <source>
        <dbReference type="ARBA" id="ARBA00022692"/>
    </source>
</evidence>
<dbReference type="FunFam" id="1.20.58.340:FF:000008">
    <property type="entry name" value="CorA family metal ion transporter"/>
    <property type="match status" value="1"/>
</dbReference>
<evidence type="ECO:0000313" key="8">
    <source>
        <dbReference type="EMBL" id="KAJ5084230.1"/>
    </source>
</evidence>
<dbReference type="CDD" id="cd12829">
    <property type="entry name" value="Alr1p-like"/>
    <property type="match status" value="1"/>
</dbReference>
<feature type="transmembrane region" description="Helical" evidence="7">
    <location>
        <begin position="898"/>
        <end position="919"/>
    </location>
</feature>
<feature type="compositionally biased region" description="Low complexity" evidence="6">
    <location>
        <begin position="177"/>
        <end position="193"/>
    </location>
</feature>
<dbReference type="SUPFAM" id="SSF144083">
    <property type="entry name" value="Magnesium transport protein CorA, transmembrane region"/>
    <property type="match status" value="1"/>
</dbReference>
<dbReference type="OrthoDB" id="29879at2759"/>
<dbReference type="PANTHER" id="PTHR21535">
    <property type="entry name" value="MAGNESIUM AND COBALT TRANSPORT PROTEIN/MITOCHONDRIAL IMPORT INNER MEMBRANE TRANSLOCASE SUBUNIT TIM8"/>
    <property type="match status" value="1"/>
</dbReference>
<evidence type="ECO:0000256" key="1">
    <source>
        <dbReference type="ARBA" id="ARBA00004141"/>
    </source>
</evidence>
<feature type="region of interest" description="Disordered" evidence="6">
    <location>
        <begin position="340"/>
        <end position="363"/>
    </location>
</feature>
<evidence type="ECO:0000256" key="4">
    <source>
        <dbReference type="ARBA" id="ARBA00022989"/>
    </source>
</evidence>
<dbReference type="InterPro" id="IPR044089">
    <property type="entry name" value="Alr1-like"/>
</dbReference>
<dbReference type="GO" id="GO:0010961">
    <property type="term" value="P:intracellular magnesium ion homeostasis"/>
    <property type="evidence" value="ECO:0007669"/>
    <property type="project" value="TreeGrafter"/>
</dbReference>
<organism evidence="8 9">
    <name type="scientific">Penicillium alfredii</name>
    <dbReference type="NCBI Taxonomy" id="1506179"/>
    <lineage>
        <taxon>Eukaryota</taxon>
        <taxon>Fungi</taxon>
        <taxon>Dikarya</taxon>
        <taxon>Ascomycota</taxon>
        <taxon>Pezizomycotina</taxon>
        <taxon>Eurotiomycetes</taxon>
        <taxon>Eurotiomycetidae</taxon>
        <taxon>Eurotiales</taxon>
        <taxon>Aspergillaceae</taxon>
        <taxon>Penicillium</taxon>
    </lineage>
</organism>
<dbReference type="Gene3D" id="3.30.460.20">
    <property type="entry name" value="CorA soluble domain-like"/>
    <property type="match status" value="1"/>
</dbReference>
<evidence type="ECO:0000256" key="6">
    <source>
        <dbReference type="SAM" id="MobiDB-lite"/>
    </source>
</evidence>
<feature type="compositionally biased region" description="Low complexity" evidence="6">
    <location>
        <begin position="14"/>
        <end position="26"/>
    </location>
</feature>
<reference evidence="8" key="1">
    <citation type="submission" date="2022-11" db="EMBL/GenBank/DDBJ databases">
        <authorList>
            <person name="Petersen C."/>
        </authorList>
    </citation>
    <scope>NUCLEOTIDE SEQUENCE</scope>
    <source>
        <strain evidence="8">IBT 34128</strain>
    </source>
</reference>